<sequence length="69" mass="8057">MDKMALSPRTAKSLRRTLQTTLNFARNWGRPIATYGVGVAILAIYFIDWRVAVTRIPFYRRKFMEDAPH</sequence>
<keyword evidence="1" id="KW-1133">Transmembrane helix</keyword>
<accession>A0A564YU67</accession>
<feature type="transmembrane region" description="Helical" evidence="1">
    <location>
        <begin position="32"/>
        <end position="53"/>
    </location>
</feature>
<dbReference type="InterPro" id="IPR029027">
    <property type="entry name" value="Single_a-helix_sf"/>
</dbReference>
<dbReference type="Pfam" id="PF08997">
    <property type="entry name" value="UCR_6-4kD"/>
    <property type="match status" value="1"/>
</dbReference>
<reference evidence="2 3" key="1">
    <citation type="submission" date="2019-07" db="EMBL/GenBank/DDBJ databases">
        <authorList>
            <person name="Jastrzebski P J."/>
            <person name="Paukszto L."/>
            <person name="Jastrzebski P J."/>
        </authorList>
    </citation>
    <scope>NUCLEOTIDE SEQUENCE [LARGE SCALE GENOMIC DNA]</scope>
    <source>
        <strain evidence="2 3">WMS-il1</strain>
    </source>
</reference>
<dbReference type="AlphaFoldDB" id="A0A564YU67"/>
<evidence type="ECO:0000256" key="1">
    <source>
        <dbReference type="SAM" id="Phobius"/>
    </source>
</evidence>
<name>A0A564YU67_HYMDI</name>
<gene>
    <name evidence="2" type="ORF">WMSIL1_LOCUS9690</name>
</gene>
<organism evidence="2 3">
    <name type="scientific">Hymenolepis diminuta</name>
    <name type="common">Rat tapeworm</name>
    <dbReference type="NCBI Taxonomy" id="6216"/>
    <lineage>
        <taxon>Eukaryota</taxon>
        <taxon>Metazoa</taxon>
        <taxon>Spiralia</taxon>
        <taxon>Lophotrochozoa</taxon>
        <taxon>Platyhelminthes</taxon>
        <taxon>Cestoda</taxon>
        <taxon>Eucestoda</taxon>
        <taxon>Cyclophyllidea</taxon>
        <taxon>Hymenolepididae</taxon>
        <taxon>Hymenolepis</taxon>
    </lineage>
</organism>
<dbReference type="GO" id="GO:0006122">
    <property type="term" value="P:mitochondrial electron transport, ubiquinol to cytochrome c"/>
    <property type="evidence" value="ECO:0007669"/>
    <property type="project" value="InterPro"/>
</dbReference>
<dbReference type="SUPFAM" id="SSF81518">
    <property type="entry name" value="Subunit XI (6.4 kDa protein) of cytochrome bc1 complex (Ubiquinol-cytochrome c reductase)"/>
    <property type="match status" value="1"/>
</dbReference>
<evidence type="ECO:0000313" key="3">
    <source>
        <dbReference type="Proteomes" id="UP000321570"/>
    </source>
</evidence>
<keyword evidence="1" id="KW-0472">Membrane</keyword>
<keyword evidence="3" id="KW-1185">Reference proteome</keyword>
<proteinExistence type="predicted"/>
<dbReference type="GO" id="GO:0005739">
    <property type="term" value="C:mitochondrion"/>
    <property type="evidence" value="ECO:0007669"/>
    <property type="project" value="GOC"/>
</dbReference>
<dbReference type="InterPro" id="IPR015089">
    <property type="entry name" value="UQCR"/>
</dbReference>
<keyword evidence="1" id="KW-0812">Transmembrane</keyword>
<protein>
    <submittedName>
        <fullName evidence="2">Uncharacterized protein</fullName>
    </submittedName>
</protein>
<dbReference type="Proteomes" id="UP000321570">
    <property type="component" value="Unassembled WGS sequence"/>
</dbReference>
<evidence type="ECO:0000313" key="2">
    <source>
        <dbReference type="EMBL" id="VUZ50821.1"/>
    </source>
</evidence>
<dbReference type="Gene3D" id="1.20.5.220">
    <property type="match status" value="1"/>
</dbReference>
<dbReference type="EMBL" id="CABIJS010000399">
    <property type="protein sequence ID" value="VUZ50821.1"/>
    <property type="molecule type" value="Genomic_DNA"/>
</dbReference>